<accession>N1Q3Q9</accession>
<dbReference type="AlphaFoldDB" id="N1Q3Q9"/>
<feature type="region of interest" description="Disordered" evidence="1">
    <location>
        <begin position="1"/>
        <end position="57"/>
    </location>
</feature>
<dbReference type="STRING" id="675120.N1Q3Q9"/>
<name>N1Q3Q9_DOTSN</name>
<sequence>MIPSVRHASTTPPPKPRVLAQPDKFRPPSHPSRLRSKTPRYQYGPELTQEQKTKKQYPHMMPPEGSFMHWFLTNRTIHLWISLSILVSLVFGVWLSEFIHNTPYRDLLPPNSMFLSHPFSFIGRWAEVYNMHVAYVSSQTAERRKQKVDDVKKRSDYRKAHGLETAEGVFGGWTAKTEEETRGPGFRYGEQVESGAVMEIAKGTGESVMTQAGEADETYVDFEGKTQPLRKKWFGLW</sequence>
<dbReference type="OrthoDB" id="5397827at2759"/>
<dbReference type="HOGENOM" id="CLU_061830_1_0_1"/>
<evidence type="ECO:0000313" key="3">
    <source>
        <dbReference type="EMBL" id="EME50322.1"/>
    </source>
</evidence>
<keyword evidence="2" id="KW-0812">Transmembrane</keyword>
<proteinExistence type="predicted"/>
<evidence type="ECO:0000313" key="4">
    <source>
        <dbReference type="Proteomes" id="UP000016933"/>
    </source>
</evidence>
<feature type="transmembrane region" description="Helical" evidence="2">
    <location>
        <begin position="77"/>
        <end position="95"/>
    </location>
</feature>
<reference evidence="4" key="1">
    <citation type="journal article" date="2012" name="PLoS Genet.">
        <title>The genomes of the fungal plant pathogens Cladosporium fulvum and Dothistroma septosporum reveal adaptation to different hosts and lifestyles but also signatures of common ancestry.</title>
        <authorList>
            <person name="de Wit P.J.G.M."/>
            <person name="van der Burgt A."/>
            <person name="Oekmen B."/>
            <person name="Stergiopoulos I."/>
            <person name="Abd-Elsalam K.A."/>
            <person name="Aerts A.L."/>
            <person name="Bahkali A.H."/>
            <person name="Beenen H.G."/>
            <person name="Chettri P."/>
            <person name="Cox M.P."/>
            <person name="Datema E."/>
            <person name="de Vries R.P."/>
            <person name="Dhillon B."/>
            <person name="Ganley A.R."/>
            <person name="Griffiths S.A."/>
            <person name="Guo Y."/>
            <person name="Hamelin R.C."/>
            <person name="Henrissat B."/>
            <person name="Kabir M.S."/>
            <person name="Jashni M.K."/>
            <person name="Kema G."/>
            <person name="Klaubauf S."/>
            <person name="Lapidus A."/>
            <person name="Levasseur A."/>
            <person name="Lindquist E."/>
            <person name="Mehrabi R."/>
            <person name="Ohm R.A."/>
            <person name="Owen T.J."/>
            <person name="Salamov A."/>
            <person name="Schwelm A."/>
            <person name="Schijlen E."/>
            <person name="Sun H."/>
            <person name="van den Burg H.A."/>
            <person name="van Ham R.C.H.J."/>
            <person name="Zhang S."/>
            <person name="Goodwin S.B."/>
            <person name="Grigoriev I.V."/>
            <person name="Collemare J."/>
            <person name="Bradshaw R.E."/>
        </authorList>
    </citation>
    <scope>NUCLEOTIDE SEQUENCE [LARGE SCALE GENOMIC DNA]</scope>
    <source>
        <strain evidence="4">NZE10 / CBS 128990</strain>
    </source>
</reference>
<reference evidence="3 4" key="2">
    <citation type="journal article" date="2012" name="PLoS Pathog.">
        <title>Diverse lifestyles and strategies of plant pathogenesis encoded in the genomes of eighteen Dothideomycetes fungi.</title>
        <authorList>
            <person name="Ohm R.A."/>
            <person name="Feau N."/>
            <person name="Henrissat B."/>
            <person name="Schoch C.L."/>
            <person name="Horwitz B.A."/>
            <person name="Barry K.W."/>
            <person name="Condon B.J."/>
            <person name="Copeland A.C."/>
            <person name="Dhillon B."/>
            <person name="Glaser F."/>
            <person name="Hesse C.N."/>
            <person name="Kosti I."/>
            <person name="LaButti K."/>
            <person name="Lindquist E.A."/>
            <person name="Lucas S."/>
            <person name="Salamov A.A."/>
            <person name="Bradshaw R.E."/>
            <person name="Ciuffetti L."/>
            <person name="Hamelin R.C."/>
            <person name="Kema G.H.J."/>
            <person name="Lawrence C."/>
            <person name="Scott J.A."/>
            <person name="Spatafora J.W."/>
            <person name="Turgeon B.G."/>
            <person name="de Wit P.J.G.M."/>
            <person name="Zhong S."/>
            <person name="Goodwin S.B."/>
            <person name="Grigoriev I.V."/>
        </authorList>
    </citation>
    <scope>NUCLEOTIDE SEQUENCE [LARGE SCALE GENOMIC DNA]</scope>
    <source>
        <strain evidence="4">NZE10 / CBS 128990</strain>
    </source>
</reference>
<keyword evidence="2" id="KW-1133">Transmembrane helix</keyword>
<evidence type="ECO:0000256" key="2">
    <source>
        <dbReference type="SAM" id="Phobius"/>
    </source>
</evidence>
<dbReference type="OMA" id="WIHIWIA"/>
<keyword evidence="2" id="KW-0472">Membrane</keyword>
<dbReference type="eggNOG" id="ENOG502S0PN">
    <property type="taxonomic scope" value="Eukaryota"/>
</dbReference>
<dbReference type="Proteomes" id="UP000016933">
    <property type="component" value="Unassembled WGS sequence"/>
</dbReference>
<protein>
    <submittedName>
        <fullName evidence="3">Uncharacterized protein</fullName>
    </submittedName>
</protein>
<keyword evidence="4" id="KW-1185">Reference proteome</keyword>
<gene>
    <name evidence="3" type="ORF">DOTSEDRAFT_165466</name>
</gene>
<evidence type="ECO:0000256" key="1">
    <source>
        <dbReference type="SAM" id="MobiDB-lite"/>
    </source>
</evidence>
<organism evidence="3 4">
    <name type="scientific">Dothistroma septosporum (strain NZE10 / CBS 128990)</name>
    <name type="common">Red band needle blight fungus</name>
    <name type="synonym">Mycosphaerella pini</name>
    <dbReference type="NCBI Taxonomy" id="675120"/>
    <lineage>
        <taxon>Eukaryota</taxon>
        <taxon>Fungi</taxon>
        <taxon>Dikarya</taxon>
        <taxon>Ascomycota</taxon>
        <taxon>Pezizomycotina</taxon>
        <taxon>Dothideomycetes</taxon>
        <taxon>Dothideomycetidae</taxon>
        <taxon>Mycosphaerellales</taxon>
        <taxon>Mycosphaerellaceae</taxon>
        <taxon>Dothistroma</taxon>
    </lineage>
</organism>
<dbReference type="EMBL" id="KB446535">
    <property type="protein sequence ID" value="EME50322.1"/>
    <property type="molecule type" value="Genomic_DNA"/>
</dbReference>